<keyword evidence="4" id="KW-1185">Reference proteome</keyword>
<proteinExistence type="predicted"/>
<accession>A0AA41Z7M2</accession>
<evidence type="ECO:0000256" key="1">
    <source>
        <dbReference type="SAM" id="Phobius"/>
    </source>
</evidence>
<dbReference type="Pfam" id="PF07811">
    <property type="entry name" value="TadE"/>
    <property type="match status" value="1"/>
</dbReference>
<dbReference type="InterPro" id="IPR012495">
    <property type="entry name" value="TadE-like_dom"/>
</dbReference>
<dbReference type="RefSeq" id="WP_179510790.1">
    <property type="nucleotide sequence ID" value="NZ_JANFAU010000021.1"/>
</dbReference>
<dbReference type="AlphaFoldDB" id="A0AA41Z7M2"/>
<gene>
    <name evidence="3" type="ORF">NEE01_11950</name>
</gene>
<dbReference type="EMBL" id="JANFAV010000007">
    <property type="protein sequence ID" value="MCW6535492.1"/>
    <property type="molecule type" value="Genomic_DNA"/>
</dbReference>
<keyword evidence="1" id="KW-0812">Transmembrane</keyword>
<dbReference type="Proteomes" id="UP001165565">
    <property type="component" value="Unassembled WGS sequence"/>
</dbReference>
<keyword evidence="1" id="KW-1133">Transmembrane helix</keyword>
<evidence type="ECO:0000313" key="3">
    <source>
        <dbReference type="EMBL" id="MCW6535492.1"/>
    </source>
</evidence>
<sequence>MARHVVRFFPNDSRGASLVEFALIAPLLMMILLGILGYGQYFLLAHSAQQIANDAARATVAGMSSAERQSLAQAALTRELPNLPEVASATLSVSESLPSVTVQVRVDASRIGLYRLNLLPMPDPTIVRSAVIQQGGVL</sequence>
<reference evidence="3" key="1">
    <citation type="submission" date="2022-06" db="EMBL/GenBank/DDBJ databases">
        <title>Sphingomonas sp. nov. isolated from rhizosphere soil of tomato.</title>
        <authorList>
            <person name="Dong H."/>
            <person name="Gao R."/>
        </authorList>
    </citation>
    <scope>NUCLEOTIDE SEQUENCE</scope>
    <source>
        <strain evidence="3">MMSM24</strain>
    </source>
</reference>
<organism evidence="3 4">
    <name type="scientific">Sphingomonas lycopersici</name>
    <dbReference type="NCBI Taxonomy" id="2951807"/>
    <lineage>
        <taxon>Bacteria</taxon>
        <taxon>Pseudomonadati</taxon>
        <taxon>Pseudomonadota</taxon>
        <taxon>Alphaproteobacteria</taxon>
        <taxon>Sphingomonadales</taxon>
        <taxon>Sphingomonadaceae</taxon>
        <taxon>Sphingomonas</taxon>
    </lineage>
</organism>
<evidence type="ECO:0000313" key="4">
    <source>
        <dbReference type="Proteomes" id="UP001165565"/>
    </source>
</evidence>
<feature type="domain" description="TadE-like" evidence="2">
    <location>
        <begin position="15"/>
        <end position="57"/>
    </location>
</feature>
<feature type="transmembrane region" description="Helical" evidence="1">
    <location>
        <begin position="21"/>
        <end position="43"/>
    </location>
</feature>
<comment type="caution">
    <text evidence="3">The sequence shown here is derived from an EMBL/GenBank/DDBJ whole genome shotgun (WGS) entry which is preliminary data.</text>
</comment>
<name>A0AA41Z7M2_9SPHN</name>
<protein>
    <submittedName>
        <fullName evidence="3">Pilus assembly protein</fullName>
    </submittedName>
</protein>
<evidence type="ECO:0000259" key="2">
    <source>
        <dbReference type="Pfam" id="PF07811"/>
    </source>
</evidence>
<keyword evidence="1" id="KW-0472">Membrane</keyword>